<dbReference type="EMBL" id="HQ288129">
    <property type="protein sequence ID" value="ADY39551.1"/>
    <property type="molecule type" value="mRNA"/>
</dbReference>
<evidence type="ECO:0000259" key="3">
    <source>
        <dbReference type="PROSITE" id="PS51233"/>
    </source>
</evidence>
<dbReference type="InterPro" id="IPR001846">
    <property type="entry name" value="VWF_type-D"/>
</dbReference>
<protein>
    <submittedName>
        <fullName evidence="4">Putative hemolectin</fullName>
    </submittedName>
</protein>
<accession>F1CJ20</accession>
<dbReference type="Gene3D" id="2.10.25.10">
    <property type="entry name" value="Laminin"/>
    <property type="match status" value="1"/>
</dbReference>
<keyword evidence="1" id="KW-1015">Disulfide bond</keyword>
<feature type="domain" description="VWFD" evidence="3">
    <location>
        <begin position="91"/>
        <end position="291"/>
    </location>
</feature>
<keyword evidence="2" id="KW-0325">Glycoprotein</keyword>
<evidence type="ECO:0000256" key="2">
    <source>
        <dbReference type="ARBA" id="ARBA00023180"/>
    </source>
</evidence>
<name>F1CJ20_HOTJU</name>
<evidence type="ECO:0000256" key="1">
    <source>
        <dbReference type="ARBA" id="ARBA00023157"/>
    </source>
</evidence>
<organism evidence="4">
    <name type="scientific">Hottentotta judaicus</name>
    <name type="common">Black scorpion</name>
    <name type="synonym">Buthotus judaicus</name>
    <dbReference type="NCBI Taxonomy" id="6863"/>
    <lineage>
        <taxon>Eukaryota</taxon>
        <taxon>Metazoa</taxon>
        <taxon>Ecdysozoa</taxon>
        <taxon>Arthropoda</taxon>
        <taxon>Chelicerata</taxon>
        <taxon>Arachnida</taxon>
        <taxon>Scorpiones</taxon>
        <taxon>Buthida</taxon>
        <taxon>Buthoidea</taxon>
        <taxon>Buthidae</taxon>
        <taxon>Hottentotta</taxon>
    </lineage>
</organism>
<sequence>TCSGLKECKCEALKYFFGNRICDNTYQTKYFRKHDCDLCPDGLEWKNCGSDETCDSIKSDNSKKRLVEGCFCPKNLVKINGRCRPAKDCTAKCSVYGDPNYRTFDNKDFRFRSNCSGIYVLVQPKTLEADEPYFQILGVNTRCNKFTNATCTVGVIINYQNNILEVYGNKTVIFNKENVTCNYKNAYCPLGKIPLKELSIKELAELNTFQIDIGKHDIIVTYKLVNSEQHSLRSVTVEVPMTTFHNNTEGLCGVYNDDGFDDFSLQNGVIVEDVNVFVSDWIYGEKKDNCKIFQPEYCPANITECYFKAHENCSLVDTTRFYKRHVESCQADLGRNRITHADLCKYKIM</sequence>
<dbReference type="CDD" id="cd19941">
    <property type="entry name" value="TIL"/>
    <property type="match status" value="1"/>
</dbReference>
<dbReference type="PROSITE" id="PS51233">
    <property type="entry name" value="VWFD"/>
    <property type="match status" value="1"/>
</dbReference>
<dbReference type="SMART" id="SM00216">
    <property type="entry name" value="VWD"/>
    <property type="match status" value="1"/>
</dbReference>
<dbReference type="AlphaFoldDB" id="F1CJ20"/>
<evidence type="ECO:0000313" key="4">
    <source>
        <dbReference type="EMBL" id="ADY39551.1"/>
    </source>
</evidence>
<reference evidence="4" key="1">
    <citation type="journal article" date="2011" name="Toxicon">
        <title>The tale of a resting gland: transcriptome of a replete venom gland from the scorpion Hottentotta judaicus.</title>
        <authorList>
            <person name="Morgenstern D."/>
            <person name="Rohde B.H."/>
            <person name="King G.F."/>
            <person name="Tal T."/>
            <person name="Sher D."/>
            <person name="Zlotkin E."/>
        </authorList>
    </citation>
    <scope>NUCLEOTIDE SEQUENCE</scope>
    <source>
        <tissue evidence="4">Telson</tissue>
    </source>
</reference>
<dbReference type="InterPro" id="IPR050780">
    <property type="entry name" value="Mucin_vWF_Thrombospondin_sf"/>
</dbReference>
<feature type="non-terminal residue" evidence="4">
    <location>
        <position position="1"/>
    </location>
</feature>
<dbReference type="PANTHER" id="PTHR11339">
    <property type="entry name" value="EXTRACELLULAR MATRIX GLYCOPROTEIN RELATED"/>
    <property type="match status" value="1"/>
</dbReference>
<dbReference type="Pfam" id="PF00094">
    <property type="entry name" value="VWD"/>
    <property type="match status" value="1"/>
</dbReference>
<dbReference type="SUPFAM" id="SSF57567">
    <property type="entry name" value="Serine protease inhibitors"/>
    <property type="match status" value="1"/>
</dbReference>
<dbReference type="PANTHER" id="PTHR11339:SF395">
    <property type="entry name" value="GH18 DOMAIN-CONTAINING PROTEIN"/>
    <property type="match status" value="1"/>
</dbReference>
<feature type="non-terminal residue" evidence="4">
    <location>
        <position position="349"/>
    </location>
</feature>
<dbReference type="InterPro" id="IPR036084">
    <property type="entry name" value="Ser_inhib-like_sf"/>
</dbReference>
<proteinExistence type="evidence at transcript level"/>